<keyword evidence="2" id="KW-1133">Transmembrane helix</keyword>
<organism evidence="3 4">
    <name type="scientific">Cytobacillus mangrovibacter</name>
    <dbReference type="NCBI Taxonomy" id="3299024"/>
    <lineage>
        <taxon>Bacteria</taxon>
        <taxon>Bacillati</taxon>
        <taxon>Bacillota</taxon>
        <taxon>Bacilli</taxon>
        <taxon>Bacillales</taxon>
        <taxon>Bacillaceae</taxon>
        <taxon>Cytobacillus</taxon>
    </lineage>
</organism>
<reference evidence="3 4" key="1">
    <citation type="submission" date="2024-08" db="EMBL/GenBank/DDBJ databases">
        <title>Two novel Cytobacillus novel species.</title>
        <authorList>
            <person name="Liu G."/>
        </authorList>
    </citation>
    <scope>NUCLEOTIDE SEQUENCE [LARGE SCALE GENOMIC DNA]</scope>
    <source>
        <strain evidence="3 4">FJAT-53684</strain>
    </source>
</reference>
<name>A0ABW6JYM9_9BACI</name>
<protein>
    <recommendedName>
        <fullName evidence="5">GerMN domain-containing protein</fullName>
    </recommendedName>
</protein>
<dbReference type="RefSeq" id="WP_389216030.1">
    <property type="nucleotide sequence ID" value="NZ_JBIACJ010000002.1"/>
</dbReference>
<proteinExistence type="predicted"/>
<accession>A0ABW6JYM9</accession>
<sequence length="411" mass="46210">MVKKSEWNDQQIEDLLSQMPKIKDERDPQDIYQNIVVKMNKKRQRVWMMPAVATVGAALLLFILVPGLLDGNSSQENALDHTDQPSSEIAMLEDTMNEEKVEQKTKMDEEVTPFSADAEPETTSEMGIRSVGIEDSATAIYEEDLADKYVLTYAIPDPNVMMSVPVSVLVSKEEDKSKFELFTENMANLKEEEWGLRDYFPLNADLTFDEESNVLTVDVPIDHSYGKGSATEIIFNDTLSYMMTTLDIEKINLLTAGNPGVELGNFGLIEEFVPKEQLGNHAYYFYYPNDSTSKPFIVPYGEKLKSINEAFSAMKENQDKAHLVASIPAEISLETEEDPAEKKLTIHFGDGSIINNDEPTLHTIEAILLTAKDFNYQTVKLENTNIDIVGKFDLNNEIKVPVAANKRSLPQ</sequence>
<gene>
    <name evidence="3" type="ORF">ACFYKT_04465</name>
</gene>
<dbReference type="Proteomes" id="UP001601058">
    <property type="component" value="Unassembled WGS sequence"/>
</dbReference>
<feature type="region of interest" description="Disordered" evidence="1">
    <location>
        <begin position="96"/>
        <end position="124"/>
    </location>
</feature>
<feature type="compositionally biased region" description="Basic and acidic residues" evidence="1">
    <location>
        <begin position="97"/>
        <end position="109"/>
    </location>
</feature>
<evidence type="ECO:0000313" key="4">
    <source>
        <dbReference type="Proteomes" id="UP001601058"/>
    </source>
</evidence>
<comment type="caution">
    <text evidence="3">The sequence shown here is derived from an EMBL/GenBank/DDBJ whole genome shotgun (WGS) entry which is preliminary data.</text>
</comment>
<keyword evidence="4" id="KW-1185">Reference proteome</keyword>
<evidence type="ECO:0008006" key="5">
    <source>
        <dbReference type="Google" id="ProtNLM"/>
    </source>
</evidence>
<evidence type="ECO:0000256" key="2">
    <source>
        <dbReference type="SAM" id="Phobius"/>
    </source>
</evidence>
<evidence type="ECO:0000256" key="1">
    <source>
        <dbReference type="SAM" id="MobiDB-lite"/>
    </source>
</evidence>
<feature type="transmembrane region" description="Helical" evidence="2">
    <location>
        <begin position="46"/>
        <end position="69"/>
    </location>
</feature>
<dbReference type="EMBL" id="JBIACJ010000002">
    <property type="protein sequence ID" value="MFE8695612.1"/>
    <property type="molecule type" value="Genomic_DNA"/>
</dbReference>
<evidence type="ECO:0000313" key="3">
    <source>
        <dbReference type="EMBL" id="MFE8695612.1"/>
    </source>
</evidence>
<keyword evidence="2" id="KW-0812">Transmembrane</keyword>
<keyword evidence="2" id="KW-0472">Membrane</keyword>